<feature type="compositionally biased region" description="Basic and acidic residues" evidence="1">
    <location>
        <begin position="346"/>
        <end position="361"/>
    </location>
</feature>
<reference evidence="2 3" key="1">
    <citation type="submission" date="2019-02" db="EMBL/GenBank/DDBJ databases">
        <title>Deep-cultivation of Planctomycetes and their phenomic and genomic characterization uncovers novel biology.</title>
        <authorList>
            <person name="Wiegand S."/>
            <person name="Jogler M."/>
            <person name="Boedeker C."/>
            <person name="Pinto D."/>
            <person name="Vollmers J."/>
            <person name="Rivas-Marin E."/>
            <person name="Kohn T."/>
            <person name="Peeters S.H."/>
            <person name="Heuer A."/>
            <person name="Rast P."/>
            <person name="Oberbeckmann S."/>
            <person name="Bunk B."/>
            <person name="Jeske O."/>
            <person name="Meyerdierks A."/>
            <person name="Storesund J.E."/>
            <person name="Kallscheuer N."/>
            <person name="Luecker S."/>
            <person name="Lage O.M."/>
            <person name="Pohl T."/>
            <person name="Merkel B.J."/>
            <person name="Hornburger P."/>
            <person name="Mueller R.-W."/>
            <person name="Bruemmer F."/>
            <person name="Labrenz M."/>
            <person name="Spormann A.M."/>
            <person name="Op den Camp H."/>
            <person name="Overmann J."/>
            <person name="Amann R."/>
            <person name="Jetten M.S.M."/>
            <person name="Mascher T."/>
            <person name="Medema M.H."/>
            <person name="Devos D.P."/>
            <person name="Kaster A.-K."/>
            <person name="Ovreas L."/>
            <person name="Rohde M."/>
            <person name="Galperin M.Y."/>
            <person name="Jogler C."/>
        </authorList>
    </citation>
    <scope>NUCLEOTIDE SEQUENCE [LARGE SCALE GENOMIC DNA]</scope>
    <source>
        <strain evidence="2 3">K23_9</strain>
    </source>
</reference>
<dbReference type="Proteomes" id="UP000319817">
    <property type="component" value="Chromosome"/>
</dbReference>
<name>A0A517P2C4_9BACT</name>
<accession>A0A517P2C4</accession>
<gene>
    <name evidence="2" type="ORF">K239x_55180</name>
</gene>
<evidence type="ECO:0008006" key="4">
    <source>
        <dbReference type="Google" id="ProtNLM"/>
    </source>
</evidence>
<protein>
    <recommendedName>
        <fullName evidence="4">ERAP1-like C-terminal domain-containing protein</fullName>
    </recommendedName>
</protein>
<proteinExistence type="predicted"/>
<sequence length="361" mass="39747">MGADGVRICRMRITEVVKGDASLNASVVELESAIERSEDAVFWLVGFGKSNVQWAPPTRISAEAVSYLQGLSKVPVKGPRRLEHFLDFLQHSDQFVVADAYNEFAEASSEDIAAIKNKLDRRWVIAQLRDKSAPTHRRRLCWTFLSQCGTAADASLFDEAIRKRDVDPGFEPSMDAAIACFITLGGEQALARIERDYLASPGANYADSYAAINAIRVHGTDLNVMPRARLATALRLVLNRPALADLVIPDLARWKDWSAIDRIVELFELPTQETGVLKPVAVRYLKTCPLPAASKALDRLRTIDPSAVQLAESSMMFHSGLATIPVPPPDDTLPNTGESNLPSVAEKMDDSRDANEFSTRK</sequence>
<dbReference type="EMBL" id="CP036526">
    <property type="protein sequence ID" value="QDT13498.1"/>
    <property type="molecule type" value="Genomic_DNA"/>
</dbReference>
<evidence type="ECO:0000256" key="1">
    <source>
        <dbReference type="SAM" id="MobiDB-lite"/>
    </source>
</evidence>
<feature type="compositionally biased region" description="Polar residues" evidence="1">
    <location>
        <begin position="333"/>
        <end position="342"/>
    </location>
</feature>
<keyword evidence="3" id="KW-1185">Reference proteome</keyword>
<evidence type="ECO:0000313" key="2">
    <source>
        <dbReference type="EMBL" id="QDT13498.1"/>
    </source>
</evidence>
<feature type="region of interest" description="Disordered" evidence="1">
    <location>
        <begin position="322"/>
        <end position="361"/>
    </location>
</feature>
<dbReference type="AlphaFoldDB" id="A0A517P2C4"/>
<organism evidence="2 3">
    <name type="scientific">Stieleria marina</name>
    <dbReference type="NCBI Taxonomy" id="1930275"/>
    <lineage>
        <taxon>Bacteria</taxon>
        <taxon>Pseudomonadati</taxon>
        <taxon>Planctomycetota</taxon>
        <taxon>Planctomycetia</taxon>
        <taxon>Pirellulales</taxon>
        <taxon>Pirellulaceae</taxon>
        <taxon>Stieleria</taxon>
    </lineage>
</organism>
<evidence type="ECO:0000313" key="3">
    <source>
        <dbReference type="Proteomes" id="UP000319817"/>
    </source>
</evidence>